<dbReference type="GO" id="GO:0008234">
    <property type="term" value="F:cysteine-type peptidase activity"/>
    <property type="evidence" value="ECO:0007669"/>
    <property type="project" value="InterPro"/>
</dbReference>
<dbReference type="InterPro" id="IPR000668">
    <property type="entry name" value="Peptidase_C1A_C"/>
</dbReference>
<name>A0A0B0PCS0_GOSAR</name>
<dbReference type="InterPro" id="IPR025660">
    <property type="entry name" value="Pept_his_AS"/>
</dbReference>
<dbReference type="AlphaFoldDB" id="A0A0B0PCS0"/>
<dbReference type="Pfam" id="PF00112">
    <property type="entry name" value="Peptidase_C1"/>
    <property type="match status" value="1"/>
</dbReference>
<reference evidence="3" key="1">
    <citation type="submission" date="2014-09" db="EMBL/GenBank/DDBJ databases">
        <authorList>
            <person name="Mudge J."/>
            <person name="Ramaraj T."/>
            <person name="Lindquist I.E."/>
            <person name="Bharti A.K."/>
            <person name="Sundararajan A."/>
            <person name="Cameron C.T."/>
            <person name="Woodward J.E."/>
            <person name="May G.D."/>
            <person name="Brubaker C."/>
            <person name="Broadhvest J."/>
            <person name="Wilkins T.A."/>
        </authorList>
    </citation>
    <scope>NUCLEOTIDE SEQUENCE</scope>
    <source>
        <strain evidence="3">cv. AKA8401</strain>
    </source>
</reference>
<protein>
    <submittedName>
        <fullName evidence="2">KDEL-tailed cysteine endopeptidase CEP1-like protein</fullName>
    </submittedName>
</protein>
<organism evidence="2 3">
    <name type="scientific">Gossypium arboreum</name>
    <name type="common">Tree cotton</name>
    <name type="synonym">Gossypium nanking</name>
    <dbReference type="NCBI Taxonomy" id="29729"/>
    <lineage>
        <taxon>Eukaryota</taxon>
        <taxon>Viridiplantae</taxon>
        <taxon>Streptophyta</taxon>
        <taxon>Embryophyta</taxon>
        <taxon>Tracheophyta</taxon>
        <taxon>Spermatophyta</taxon>
        <taxon>Magnoliopsida</taxon>
        <taxon>eudicotyledons</taxon>
        <taxon>Gunneridae</taxon>
        <taxon>Pentapetalae</taxon>
        <taxon>rosids</taxon>
        <taxon>malvids</taxon>
        <taxon>Malvales</taxon>
        <taxon>Malvaceae</taxon>
        <taxon>Malvoideae</taxon>
        <taxon>Gossypium</taxon>
    </lineage>
</organism>
<evidence type="ECO:0000313" key="2">
    <source>
        <dbReference type="EMBL" id="KHG22204.1"/>
    </source>
</evidence>
<proteinExistence type="predicted"/>
<evidence type="ECO:0000259" key="1">
    <source>
        <dbReference type="Pfam" id="PF00112"/>
    </source>
</evidence>
<sequence length="77" mass="8529">MKAVANQPVSIVIDAGGKDFQFCSENISFKNVPELLFRCIHGRCGAELNHGVAVVGYGETHDGTKYSWGDDWERRVT</sequence>
<evidence type="ECO:0000313" key="3">
    <source>
        <dbReference type="Proteomes" id="UP000032142"/>
    </source>
</evidence>
<gene>
    <name evidence="2" type="ORF">F383_07259</name>
</gene>
<dbReference type="SUPFAM" id="SSF54001">
    <property type="entry name" value="Cysteine proteinases"/>
    <property type="match status" value="1"/>
</dbReference>
<dbReference type="EMBL" id="KN420964">
    <property type="protein sequence ID" value="KHG22204.1"/>
    <property type="molecule type" value="Genomic_DNA"/>
</dbReference>
<accession>A0A0B0PCS0</accession>
<keyword evidence="3" id="KW-1185">Reference proteome</keyword>
<dbReference type="Proteomes" id="UP000032142">
    <property type="component" value="Unassembled WGS sequence"/>
</dbReference>
<dbReference type="GO" id="GO:0006508">
    <property type="term" value="P:proteolysis"/>
    <property type="evidence" value="ECO:0007669"/>
    <property type="project" value="InterPro"/>
</dbReference>
<feature type="domain" description="Peptidase C1A papain C-terminal" evidence="1">
    <location>
        <begin position="2"/>
        <end position="74"/>
    </location>
</feature>
<dbReference type="Gene3D" id="3.90.70.10">
    <property type="entry name" value="Cysteine proteinases"/>
    <property type="match status" value="1"/>
</dbReference>
<dbReference type="InterPro" id="IPR038765">
    <property type="entry name" value="Papain-like_cys_pep_sf"/>
</dbReference>
<dbReference type="PROSITE" id="PS00639">
    <property type="entry name" value="THIOL_PROTEASE_HIS"/>
    <property type="match status" value="1"/>
</dbReference>